<proteinExistence type="predicted"/>
<accession>A0A0D0D135</accession>
<protein>
    <submittedName>
        <fullName evidence="2">Uncharacterized protein</fullName>
    </submittedName>
</protein>
<dbReference type="OrthoDB" id="3213974at2759"/>
<evidence type="ECO:0000313" key="3">
    <source>
        <dbReference type="Proteomes" id="UP000054538"/>
    </source>
</evidence>
<evidence type="ECO:0000256" key="1">
    <source>
        <dbReference type="SAM" id="MobiDB-lite"/>
    </source>
</evidence>
<feature type="region of interest" description="Disordered" evidence="1">
    <location>
        <begin position="1"/>
        <end position="47"/>
    </location>
</feature>
<name>A0A0D0D135_9AGAM</name>
<dbReference type="EMBL" id="KN825736">
    <property type="protein sequence ID" value="KIK81753.1"/>
    <property type="molecule type" value="Genomic_DNA"/>
</dbReference>
<evidence type="ECO:0000313" key="2">
    <source>
        <dbReference type="EMBL" id="KIK81753.1"/>
    </source>
</evidence>
<reference evidence="3" key="2">
    <citation type="submission" date="2015-01" db="EMBL/GenBank/DDBJ databases">
        <title>Evolutionary Origins and Diversification of the Mycorrhizal Mutualists.</title>
        <authorList>
            <consortium name="DOE Joint Genome Institute"/>
            <consortium name="Mycorrhizal Genomics Consortium"/>
            <person name="Kohler A."/>
            <person name="Kuo A."/>
            <person name="Nagy L.G."/>
            <person name="Floudas D."/>
            <person name="Copeland A."/>
            <person name="Barry K.W."/>
            <person name="Cichocki N."/>
            <person name="Veneault-Fourrey C."/>
            <person name="LaButti K."/>
            <person name="Lindquist E.A."/>
            <person name="Lipzen A."/>
            <person name="Lundell T."/>
            <person name="Morin E."/>
            <person name="Murat C."/>
            <person name="Riley R."/>
            <person name="Ohm R."/>
            <person name="Sun H."/>
            <person name="Tunlid A."/>
            <person name="Henrissat B."/>
            <person name="Grigoriev I.V."/>
            <person name="Hibbett D.S."/>
            <person name="Martin F."/>
        </authorList>
    </citation>
    <scope>NUCLEOTIDE SEQUENCE [LARGE SCALE GENOMIC DNA]</scope>
    <source>
        <strain evidence="3">Ve08.2h10</strain>
    </source>
</reference>
<gene>
    <name evidence="2" type="ORF">PAXRUDRAFT_832632</name>
</gene>
<dbReference type="InParanoid" id="A0A0D0D135"/>
<sequence length="125" mass="13427">MLVDKSLPPAGRAAPRPWHLANDSDPEQGSGGTAMSINPGIDDGNEWLDEPRRLAPEAVGAERRMCTLGSRTDINLSSPYLRNILSNTNVAQAHVHNTAGISTKDPRGSAAAMPPLADTEWESWE</sequence>
<keyword evidence="3" id="KW-1185">Reference proteome</keyword>
<dbReference type="HOGENOM" id="CLU_149498_0_0_1"/>
<reference evidence="2 3" key="1">
    <citation type="submission" date="2014-04" db="EMBL/GenBank/DDBJ databases">
        <authorList>
            <consortium name="DOE Joint Genome Institute"/>
            <person name="Kuo A."/>
            <person name="Kohler A."/>
            <person name="Jargeat P."/>
            <person name="Nagy L.G."/>
            <person name="Floudas D."/>
            <person name="Copeland A."/>
            <person name="Barry K.W."/>
            <person name="Cichocki N."/>
            <person name="Veneault-Fourrey C."/>
            <person name="LaButti K."/>
            <person name="Lindquist E.A."/>
            <person name="Lipzen A."/>
            <person name="Lundell T."/>
            <person name="Morin E."/>
            <person name="Murat C."/>
            <person name="Sun H."/>
            <person name="Tunlid A."/>
            <person name="Henrissat B."/>
            <person name="Grigoriev I.V."/>
            <person name="Hibbett D.S."/>
            <person name="Martin F."/>
            <person name="Nordberg H.P."/>
            <person name="Cantor M.N."/>
            <person name="Hua S.X."/>
        </authorList>
    </citation>
    <scope>NUCLEOTIDE SEQUENCE [LARGE SCALE GENOMIC DNA]</scope>
    <source>
        <strain evidence="2 3">Ve08.2h10</strain>
    </source>
</reference>
<dbReference type="AlphaFoldDB" id="A0A0D0D135"/>
<dbReference type="Proteomes" id="UP000054538">
    <property type="component" value="Unassembled WGS sequence"/>
</dbReference>
<organism evidence="2 3">
    <name type="scientific">Paxillus rubicundulus Ve08.2h10</name>
    <dbReference type="NCBI Taxonomy" id="930991"/>
    <lineage>
        <taxon>Eukaryota</taxon>
        <taxon>Fungi</taxon>
        <taxon>Dikarya</taxon>
        <taxon>Basidiomycota</taxon>
        <taxon>Agaricomycotina</taxon>
        <taxon>Agaricomycetes</taxon>
        <taxon>Agaricomycetidae</taxon>
        <taxon>Boletales</taxon>
        <taxon>Paxilineae</taxon>
        <taxon>Paxillaceae</taxon>
        <taxon>Paxillus</taxon>
    </lineage>
</organism>
<feature type="region of interest" description="Disordered" evidence="1">
    <location>
        <begin position="99"/>
        <end position="125"/>
    </location>
</feature>